<proteinExistence type="predicted"/>
<keyword evidence="2" id="KW-1185">Reference proteome</keyword>
<dbReference type="InterPro" id="IPR021243">
    <property type="entry name" value="DUF2804"/>
</dbReference>
<dbReference type="PANTHER" id="PTHR35868">
    <property type="entry name" value="DUF2804 DOMAIN-CONTAINING PROTEIN-RELATED"/>
    <property type="match status" value="1"/>
</dbReference>
<dbReference type="PANTHER" id="PTHR35868:SF3">
    <property type="entry name" value="DUF2804 DOMAIN-CONTAINING PROTEIN"/>
    <property type="match status" value="1"/>
</dbReference>
<sequence length="343" mass="37962">MRRVVAEPAARVEREIVAPVDLCLRDGRLNPDAVGWTRTPLHNTDRIGRGLFAWGRNKRWDHWAITTPDHVIGVTVSAGDYGNFSQIWFLDRATLTTIDETVVSVFSRGVSLAGTLGTKPTTARSPRLEISMSEIDGGTRITAETDRLHLDVIALRPSGHEMLAVVVPWSTRLFQYAAKDVSRPVRGAIEIDGVTTRLPLGESWAMLDHGRGRWPYAMNWNWGGASGYVGARVVGLMLGGGWTVGTGMTENGVSIDGVVTKLPYELEWTYDASDLMSPWRITGPGLDIRFRPVHERSSKTSLFVVASSTHQLFGEFSGSIDVDGELIEFASLYGWTEQVHNRW</sequence>
<evidence type="ECO:0000313" key="2">
    <source>
        <dbReference type="Proteomes" id="UP000292686"/>
    </source>
</evidence>
<dbReference type="AlphaFoldDB" id="A0A4Q2MDD5"/>
<gene>
    <name evidence="1" type="ORF">ESP50_02470</name>
</gene>
<reference evidence="1 2" key="1">
    <citation type="submission" date="2019-01" db="EMBL/GenBank/DDBJ databases">
        <title>Agromyces.</title>
        <authorList>
            <person name="Li J."/>
        </authorList>
    </citation>
    <scope>NUCLEOTIDE SEQUENCE [LARGE SCALE GENOMIC DNA]</scope>
    <source>
        <strain evidence="1 2">DSM 23870</strain>
    </source>
</reference>
<dbReference type="EMBL" id="SDPM01000001">
    <property type="protein sequence ID" value="RXZ88072.1"/>
    <property type="molecule type" value="Genomic_DNA"/>
</dbReference>
<protein>
    <submittedName>
        <fullName evidence="1">DUF2804 domain-containing protein</fullName>
    </submittedName>
</protein>
<comment type="caution">
    <text evidence="1">The sequence shown here is derived from an EMBL/GenBank/DDBJ whole genome shotgun (WGS) entry which is preliminary data.</text>
</comment>
<name>A0A4Q2MDD5_9MICO</name>
<dbReference type="Proteomes" id="UP000292686">
    <property type="component" value="Unassembled WGS sequence"/>
</dbReference>
<organism evidence="1 2">
    <name type="scientific">Agromyces atrinae</name>
    <dbReference type="NCBI Taxonomy" id="592376"/>
    <lineage>
        <taxon>Bacteria</taxon>
        <taxon>Bacillati</taxon>
        <taxon>Actinomycetota</taxon>
        <taxon>Actinomycetes</taxon>
        <taxon>Micrococcales</taxon>
        <taxon>Microbacteriaceae</taxon>
        <taxon>Agromyces</taxon>
    </lineage>
</organism>
<evidence type="ECO:0000313" key="1">
    <source>
        <dbReference type="EMBL" id="RXZ88072.1"/>
    </source>
</evidence>
<dbReference type="Pfam" id="PF10974">
    <property type="entry name" value="DUF2804"/>
    <property type="match status" value="1"/>
</dbReference>
<accession>A0A4Q2MDD5</accession>
<dbReference type="OrthoDB" id="9762066at2"/>